<evidence type="ECO:0000256" key="2">
    <source>
        <dbReference type="ARBA" id="ARBA00023242"/>
    </source>
</evidence>
<dbReference type="GO" id="GO:0000976">
    <property type="term" value="F:transcription cis-regulatory region binding"/>
    <property type="evidence" value="ECO:0007669"/>
    <property type="project" value="InterPro"/>
</dbReference>
<dbReference type="GO" id="GO:0001228">
    <property type="term" value="F:DNA-binding transcription activator activity, RNA polymerase II-specific"/>
    <property type="evidence" value="ECO:0007669"/>
    <property type="project" value="TreeGrafter"/>
</dbReference>
<feature type="compositionally biased region" description="Low complexity" evidence="4">
    <location>
        <begin position="132"/>
        <end position="144"/>
    </location>
</feature>
<proteinExistence type="predicted"/>
<feature type="domain" description="BZIP" evidence="5">
    <location>
        <begin position="181"/>
        <end position="196"/>
    </location>
</feature>
<dbReference type="SUPFAM" id="SSF57959">
    <property type="entry name" value="Leucine zipper domain"/>
    <property type="match status" value="1"/>
</dbReference>
<evidence type="ECO:0000313" key="6">
    <source>
        <dbReference type="EMBL" id="CAH2351187.1"/>
    </source>
</evidence>
<dbReference type="Gene3D" id="1.20.5.170">
    <property type="match status" value="1"/>
</dbReference>
<dbReference type="AlphaFoldDB" id="A0A9P0VWS9"/>
<dbReference type="PANTHER" id="PTHR40621:SF8">
    <property type="entry name" value="AP-1-LIKE TRANSCRIPTION FACTOR YAP3"/>
    <property type="match status" value="1"/>
</dbReference>
<reference evidence="6" key="1">
    <citation type="submission" date="2022-03" db="EMBL/GenBank/DDBJ databases">
        <authorList>
            <person name="Legras J.-L."/>
            <person name="Devillers H."/>
            <person name="Grondin C."/>
        </authorList>
    </citation>
    <scope>NUCLEOTIDE SEQUENCE</scope>
    <source>
        <strain evidence="6">CLIB 1423</strain>
    </source>
</reference>
<evidence type="ECO:0000313" key="7">
    <source>
        <dbReference type="Proteomes" id="UP000837801"/>
    </source>
</evidence>
<evidence type="ECO:0000256" key="3">
    <source>
        <dbReference type="SAM" id="Coils"/>
    </source>
</evidence>
<evidence type="ECO:0000259" key="5">
    <source>
        <dbReference type="PROSITE" id="PS00036"/>
    </source>
</evidence>
<name>A0A9P0VWS9_9ASCO</name>
<dbReference type="EMBL" id="CAKXYY010000003">
    <property type="protein sequence ID" value="CAH2351187.1"/>
    <property type="molecule type" value="Genomic_DNA"/>
</dbReference>
<dbReference type="InterPro" id="IPR004827">
    <property type="entry name" value="bZIP"/>
</dbReference>
<dbReference type="SMART" id="SM00338">
    <property type="entry name" value="BRLZ"/>
    <property type="match status" value="1"/>
</dbReference>
<accession>A0A9P0VWS9</accession>
<dbReference type="PANTHER" id="PTHR40621">
    <property type="entry name" value="TRANSCRIPTION FACTOR KAPC-RELATED"/>
    <property type="match status" value="1"/>
</dbReference>
<dbReference type="InterPro" id="IPR050936">
    <property type="entry name" value="AP-1-like"/>
</dbReference>
<gene>
    <name evidence="6" type="ORF">CLIB1423_03S00892</name>
</gene>
<keyword evidence="2" id="KW-0539">Nucleus</keyword>
<organism evidence="6 7">
    <name type="scientific">[Candida] railenensis</name>
    <dbReference type="NCBI Taxonomy" id="45579"/>
    <lineage>
        <taxon>Eukaryota</taxon>
        <taxon>Fungi</taxon>
        <taxon>Dikarya</taxon>
        <taxon>Ascomycota</taxon>
        <taxon>Saccharomycotina</taxon>
        <taxon>Pichiomycetes</taxon>
        <taxon>Debaryomycetaceae</taxon>
        <taxon>Kurtzmaniella</taxon>
    </lineage>
</organism>
<dbReference type="OrthoDB" id="4940293at2759"/>
<feature type="coiled-coil region" evidence="3">
    <location>
        <begin position="194"/>
        <end position="221"/>
    </location>
</feature>
<sequence>MSFDQPMQEIYWNAENSANGLYDENAGNSVFYQDLKQENIDMLNQASNGFGYAEPQFQPNEFQQQSHQQHNQSQLQGSADTNVNFAQLPQFGTSEYLNQSISSHSSPSMNGFENGPIKYSAISPESIDDKSQNQQQQQQQQQQQSGSKKATQSKRHLLDEQDAILLAREDSELNEEELLAKKKAQNRAAQRAFRERKESRFKDLEAKLNKSEVEKQKLLDQLTYFRTQNEYQKQQEQKRMNTAAITPDGPDCDRVIHAQFTFPQNQELFINEMTDGHPLSETSDIAKVYDAPDYPNTKLLAVGAVWDYLHMRAEELERDDQYFDVVEIMAKLKGNEKCHGYGPAYPLDVVNRAIEESLRQ</sequence>
<dbReference type="GO" id="GO:0090575">
    <property type="term" value="C:RNA polymerase II transcription regulator complex"/>
    <property type="evidence" value="ECO:0007669"/>
    <property type="project" value="TreeGrafter"/>
</dbReference>
<feature type="region of interest" description="Disordered" evidence="4">
    <location>
        <begin position="98"/>
        <end position="155"/>
    </location>
</feature>
<comment type="subcellular location">
    <subcellularLocation>
        <location evidence="1">Nucleus</location>
    </subcellularLocation>
</comment>
<dbReference type="PROSITE" id="PS00036">
    <property type="entry name" value="BZIP_BASIC"/>
    <property type="match status" value="1"/>
</dbReference>
<keyword evidence="7" id="KW-1185">Reference proteome</keyword>
<dbReference type="CDD" id="cd14688">
    <property type="entry name" value="bZIP_YAP"/>
    <property type="match status" value="1"/>
</dbReference>
<protein>
    <submittedName>
        <fullName evidence="6">Fluconazole resistance protein 3</fullName>
    </submittedName>
</protein>
<comment type="caution">
    <text evidence="6">The sequence shown here is derived from an EMBL/GenBank/DDBJ whole genome shotgun (WGS) entry which is preliminary data.</text>
</comment>
<dbReference type="InterPro" id="IPR046347">
    <property type="entry name" value="bZIP_sf"/>
</dbReference>
<evidence type="ECO:0000256" key="4">
    <source>
        <dbReference type="SAM" id="MobiDB-lite"/>
    </source>
</evidence>
<dbReference type="Proteomes" id="UP000837801">
    <property type="component" value="Unassembled WGS sequence"/>
</dbReference>
<feature type="compositionally biased region" description="Polar residues" evidence="4">
    <location>
        <begin position="98"/>
        <end position="111"/>
    </location>
</feature>
<keyword evidence="3" id="KW-0175">Coiled coil</keyword>
<evidence type="ECO:0000256" key="1">
    <source>
        <dbReference type="ARBA" id="ARBA00004123"/>
    </source>
</evidence>